<keyword evidence="3" id="KW-1185">Reference proteome</keyword>
<name>K8EDT7_9CHLO</name>
<dbReference type="AlphaFoldDB" id="K8EDT7"/>
<feature type="region of interest" description="Disordered" evidence="1">
    <location>
        <begin position="1"/>
        <end position="75"/>
    </location>
</feature>
<reference evidence="2 3" key="1">
    <citation type="submission" date="2011-10" db="EMBL/GenBank/DDBJ databases">
        <authorList>
            <person name="Genoscope - CEA"/>
        </authorList>
    </citation>
    <scope>NUCLEOTIDE SEQUENCE [LARGE SCALE GENOMIC DNA]</scope>
    <source>
        <strain evidence="2 3">RCC 1105</strain>
    </source>
</reference>
<evidence type="ECO:0000313" key="3">
    <source>
        <dbReference type="Proteomes" id="UP000198341"/>
    </source>
</evidence>
<feature type="region of interest" description="Disordered" evidence="1">
    <location>
        <begin position="366"/>
        <end position="395"/>
    </location>
</feature>
<proteinExistence type="predicted"/>
<dbReference type="RefSeq" id="XP_007513732.1">
    <property type="nucleotide sequence ID" value="XM_007513670.1"/>
</dbReference>
<dbReference type="InterPro" id="IPR044160">
    <property type="entry name" value="TGD4-like"/>
</dbReference>
<feature type="compositionally biased region" description="Basic residues" evidence="1">
    <location>
        <begin position="459"/>
        <end position="469"/>
    </location>
</feature>
<dbReference type="Proteomes" id="UP000198341">
    <property type="component" value="Chromosome 4"/>
</dbReference>
<feature type="region of interest" description="Disordered" evidence="1">
    <location>
        <begin position="457"/>
        <end position="503"/>
    </location>
</feature>
<gene>
    <name evidence="2" type="ORF">Bathy04g03570</name>
</gene>
<dbReference type="PANTHER" id="PTHR34954:SF3">
    <property type="entry name" value="EXPRESSED PROTEIN"/>
    <property type="match status" value="1"/>
</dbReference>
<sequence>MSASSSTSSSSSQNSTPTSSSSSSSSSTTKPTTAATTTTSRPSRSPFGGRFMLNNNKKKTTSSTPLKAATNKGMRAASLHPLKTSLHKSFFSQDVSSSTTIEGTVRQHPSQTSTPFSFQMPSGLARSQQVHMLQRFLNLPALPSYIKNEGGFVLDRVVTQFGGNEWWSTATLRIRAQRMWNTRETVDGKPHRAMMLPSMYGLGAKVRVGVFEKTTLKGVVEMKSLTRLVRKFILPASADENILSGKTNRKNSAGNTNNNSDLSKIYSILDGSMERRTEEERDAERANRAPTSCRITLTSKILPGHTMSCDLSSGEKYQVDDGYIDGPTVAQASISSRGRRQVHYKAGVSQILDKHLPDFEAKVVKNKGAGTTSSSSSRAKKFQKPPRREARAGVSVEEQVMVWKGKRRRKKKSGNSLATTTASSYSALPQMPNLTFGFIAGVIGRWNLDGRHIIGRSSSRSRRRMRKKQGKGDTSMNRTIDDSILSTEDDDDDDDDDFYNDRTVDASTNSALDNASNALPPLKCELHNFLSASMHFQIGSFSRAILDLTSIDVRVDVGARQEQPNALALRDSNFGYMIPENFDKNSKENAQDNVGKRIATRAQKFLTMDGLLVPDPSSVTVSLCQQILGPITFKGEIRASGGDTLNALRVGAKKLTERKSLQECRDEASKELKNPEIIYGVDCPLPPALGTARLVGWYNVNRQEAFVECRLFDM</sequence>
<protein>
    <submittedName>
        <fullName evidence="2">Uncharacterized protein</fullName>
    </submittedName>
</protein>
<feature type="compositionally biased region" description="Low complexity" evidence="1">
    <location>
        <begin position="1"/>
        <end position="45"/>
    </location>
</feature>
<evidence type="ECO:0000313" key="2">
    <source>
        <dbReference type="EMBL" id="CCO16257.1"/>
    </source>
</evidence>
<dbReference type="KEGG" id="bpg:Bathy04g03570"/>
<organism evidence="2 3">
    <name type="scientific">Bathycoccus prasinos</name>
    <dbReference type="NCBI Taxonomy" id="41875"/>
    <lineage>
        <taxon>Eukaryota</taxon>
        <taxon>Viridiplantae</taxon>
        <taxon>Chlorophyta</taxon>
        <taxon>Mamiellophyceae</taxon>
        <taxon>Mamiellales</taxon>
        <taxon>Bathycoccaceae</taxon>
        <taxon>Bathycoccus</taxon>
    </lineage>
</organism>
<dbReference type="STRING" id="41875.K8EDT7"/>
<dbReference type="GO" id="GO:0070300">
    <property type="term" value="F:phosphatidic acid binding"/>
    <property type="evidence" value="ECO:0007669"/>
    <property type="project" value="InterPro"/>
</dbReference>
<dbReference type="GO" id="GO:0034196">
    <property type="term" value="P:acylglycerol transport"/>
    <property type="evidence" value="ECO:0007669"/>
    <property type="project" value="InterPro"/>
</dbReference>
<dbReference type="GO" id="GO:1990052">
    <property type="term" value="P:ER to chloroplast lipid transport"/>
    <property type="evidence" value="ECO:0007669"/>
    <property type="project" value="InterPro"/>
</dbReference>
<dbReference type="EMBL" id="FO082275">
    <property type="protein sequence ID" value="CCO16257.1"/>
    <property type="molecule type" value="Genomic_DNA"/>
</dbReference>
<dbReference type="GeneID" id="19016383"/>
<feature type="compositionally biased region" description="Acidic residues" evidence="1">
    <location>
        <begin position="487"/>
        <end position="498"/>
    </location>
</feature>
<dbReference type="eggNOG" id="ENOG502R4W6">
    <property type="taxonomic scope" value="Eukaryota"/>
</dbReference>
<dbReference type="PANTHER" id="PTHR34954">
    <property type="entry name" value="EXPRESSED PROTEIN"/>
    <property type="match status" value="1"/>
</dbReference>
<accession>K8EDT7</accession>
<evidence type="ECO:0000256" key="1">
    <source>
        <dbReference type="SAM" id="MobiDB-lite"/>
    </source>
</evidence>
<dbReference type="OrthoDB" id="512148at2759"/>